<dbReference type="Gene3D" id="3.60.10.10">
    <property type="entry name" value="Endonuclease/exonuclease/phosphatase"/>
    <property type="match status" value="1"/>
</dbReference>
<dbReference type="InterPro" id="IPR036691">
    <property type="entry name" value="Endo/exonu/phosph_ase_sf"/>
</dbReference>
<dbReference type="InterPro" id="IPR005135">
    <property type="entry name" value="Endo/exonuclease/phosphatase"/>
</dbReference>
<name>A0A1Q9C9C8_SYMMI</name>
<dbReference type="GO" id="GO:0003824">
    <property type="term" value="F:catalytic activity"/>
    <property type="evidence" value="ECO:0007669"/>
    <property type="project" value="InterPro"/>
</dbReference>
<dbReference type="OrthoDB" id="486057at2759"/>
<keyword evidence="3" id="KW-1185">Reference proteome</keyword>
<dbReference type="Proteomes" id="UP000186817">
    <property type="component" value="Unassembled WGS sequence"/>
</dbReference>
<reference evidence="2 3" key="1">
    <citation type="submission" date="2016-02" db="EMBL/GenBank/DDBJ databases">
        <title>Genome analysis of coral dinoflagellate symbionts highlights evolutionary adaptations to a symbiotic lifestyle.</title>
        <authorList>
            <person name="Aranda M."/>
            <person name="Li Y."/>
            <person name="Liew Y.J."/>
            <person name="Baumgarten S."/>
            <person name="Simakov O."/>
            <person name="Wilson M."/>
            <person name="Piel J."/>
            <person name="Ashoor H."/>
            <person name="Bougouffa S."/>
            <person name="Bajic V.B."/>
            <person name="Ryu T."/>
            <person name="Ravasi T."/>
            <person name="Bayer T."/>
            <person name="Micklem G."/>
            <person name="Kim H."/>
            <person name="Bhak J."/>
            <person name="Lajeunesse T.C."/>
            <person name="Voolstra C.R."/>
        </authorList>
    </citation>
    <scope>NUCLEOTIDE SEQUENCE [LARGE SCALE GENOMIC DNA]</scope>
    <source>
        <strain evidence="2 3">CCMP2467</strain>
    </source>
</reference>
<evidence type="ECO:0000313" key="3">
    <source>
        <dbReference type="Proteomes" id="UP000186817"/>
    </source>
</evidence>
<evidence type="ECO:0000313" key="2">
    <source>
        <dbReference type="EMBL" id="OLP79536.1"/>
    </source>
</evidence>
<dbReference type="Pfam" id="PF03372">
    <property type="entry name" value="Exo_endo_phos"/>
    <property type="match status" value="1"/>
</dbReference>
<sequence length="407" mass="45412">MACVGASETPVTLCLDAIVLAVFARFVLDGVAFDRSFDLGFVALTWQGSWWWGDLVSELINSMQEAFVPVLASDAPCRTISLLPGALVFDLHADFRGSSRRFLALAEEDLAALVLRARRGADGSSESSRFLLTFPPLQPKFAQLLHALLVRFDLTFAVQGWGDERRLTAEATRSKGLLPALRCEHFLAAAGLPEFPGSLAAVRSWNMGGCTSDAYDVLCEWLDRQPDLDVLLLQETHWGLGRAESQWSNSRWTFFSSPDPARRYAGVAIIVSKRLASSEDCTFCEWVPGRVLQVRVECPQLNLDLVNVYQWVRDSAQGDARLEQRTHVWHQLGRVINSIPKRHLFVLGGDFNSGLQANGNLIGKGLLQGSDSKVDLELQDLIEDLRWHRTHGTAQFQDFQSQVMRRL</sequence>
<dbReference type="SUPFAM" id="SSF56219">
    <property type="entry name" value="DNase I-like"/>
    <property type="match status" value="1"/>
</dbReference>
<feature type="domain" description="Endonuclease/exonuclease/phosphatase" evidence="1">
    <location>
        <begin position="204"/>
        <end position="353"/>
    </location>
</feature>
<dbReference type="AlphaFoldDB" id="A0A1Q9C9C8"/>
<dbReference type="EMBL" id="LSRX01001472">
    <property type="protein sequence ID" value="OLP79536.1"/>
    <property type="molecule type" value="Genomic_DNA"/>
</dbReference>
<proteinExistence type="predicted"/>
<comment type="caution">
    <text evidence="2">The sequence shown here is derived from an EMBL/GenBank/DDBJ whole genome shotgun (WGS) entry which is preliminary data.</text>
</comment>
<accession>A0A1Q9C9C8</accession>
<evidence type="ECO:0000259" key="1">
    <source>
        <dbReference type="Pfam" id="PF03372"/>
    </source>
</evidence>
<organism evidence="2 3">
    <name type="scientific">Symbiodinium microadriaticum</name>
    <name type="common">Dinoflagellate</name>
    <name type="synonym">Zooxanthella microadriatica</name>
    <dbReference type="NCBI Taxonomy" id="2951"/>
    <lineage>
        <taxon>Eukaryota</taxon>
        <taxon>Sar</taxon>
        <taxon>Alveolata</taxon>
        <taxon>Dinophyceae</taxon>
        <taxon>Suessiales</taxon>
        <taxon>Symbiodiniaceae</taxon>
        <taxon>Symbiodinium</taxon>
    </lineage>
</organism>
<gene>
    <name evidence="2" type="ORF">AK812_SmicGene40171</name>
</gene>
<protein>
    <recommendedName>
        <fullName evidence="1">Endonuclease/exonuclease/phosphatase domain-containing protein</fullName>
    </recommendedName>
</protein>